<name>A0A8J4WIA8_9TREM</name>
<evidence type="ECO:0000256" key="8">
    <source>
        <dbReference type="ARBA" id="ARBA00022729"/>
    </source>
</evidence>
<evidence type="ECO:0000256" key="2">
    <source>
        <dbReference type="ARBA" id="ARBA00011902"/>
    </source>
</evidence>
<gene>
    <name evidence="23" type="ORF">PHET_05517</name>
</gene>
<keyword evidence="14 20" id="KW-0472">Membrane</keyword>
<keyword evidence="9" id="KW-0677">Repeat</keyword>
<evidence type="ECO:0000256" key="18">
    <source>
        <dbReference type="ARBA" id="ARBA00023211"/>
    </source>
</evidence>
<evidence type="ECO:0000256" key="6">
    <source>
        <dbReference type="ARBA" id="ARBA00022692"/>
    </source>
</evidence>
<dbReference type="CDD" id="cd00063">
    <property type="entry name" value="FN3"/>
    <property type="match status" value="2"/>
</dbReference>
<feature type="chain" id="PRO_5035295976" description="receptor protein-tyrosine kinase" evidence="21">
    <location>
        <begin position="23"/>
        <end position="1449"/>
    </location>
</feature>
<keyword evidence="5" id="KW-0165">Cleavage on pair of basic residues</keyword>
<dbReference type="InterPro" id="IPR050122">
    <property type="entry name" value="RTK"/>
</dbReference>
<sequence length="1449" mass="162355">MRDIFSVAFFIFFSLLFRFSSTHVEDCFGRVITNPDVVKLSSIRHCTVLVGSLHVTNLGSDCCENPECALPNLVEILGSLVVEQSNCLTDLSLFLPNLTVVRGWTHSLESHYFQHETKFNYSIVVRNTRLTSVGLSRLMILGIPRVLLANNPFLCFVNTIDWRVIDRQSHFSGHLQSMSLGPEIRWIGLKHFCLDECPDGCQRTASNREVNPSCWSSSLCQKTCSRLCLEDGRACYWNSPEQCCHPECDGACTGPGPDTCVACKHAWFRNQCVPNCPLGYLLLFNHRCVSYEVCVNMNISLYKNFSISNGTCVSDCATGYIRSKQGQCIPCTGGICYSQVCGNLHVYQIEDLEQVRGCETAQSLLVGLTECNDDSAVKMMAAFADLKEIHGSLHIIGSNSLRALGFMQNLQVLRGTHSNETGVQSDSETVLEIAWNDRLTQLWRPSHANRIKILNGHLVFTLNRKLCPEYIIRFVDSYLELNRNLTMLELDLIERSNGDASVCSVHTLNVSVTAVGQRDAQLGFDMPDWDDPRQMLPVTVYYRIVTFDYVNVLDEAVCDHKWFIREPTCTFGPAPKNTIRLPNETSLYGMPRTYCHVELLRPATWYELFVEIRSVANREGALSDRFSVFTYPDTPSTPTNVRTFSVDYDKINLQWNPPIELNGQLIEFRVWYRAVPLDSSLYSDTASTTCLTESVLHSPIVPTARSESPSNLSSHEFAAVLSCTMCAHLCHLGSVSRNQTLLDQATLDTALEASQLEMILFEDRLQNLLLFPRSPESTGYHARVSRSDVANGGRLDGPAYGIPHRGNDEVHFVLIPVALNESRSPSVTIQGLRHYTNYRFGISVCHTPHDMNGLPLSSEAAQDLLQTATLVPWCSRYALITGKTAASPEKDRLDMTLTSVITVSINCTSVDLSRSQQIVCKLNDSLIRNVSLGSIINNHRQPKLSVTSVRWSAPMDPNGVILHYWFRYRFVGNNFANDAPKHSDWSLMCSPVKQKLVANQTVLIGHVSGSTQSVDLLNLPPGLYEYQIMSVSLAGNGTWSIMERFEVSIPSSWDVFMLGFLKDHFYVPLSLALAILICLFVGLVWTVCRKTRQRFASNQAVRDSLLFGISNEWAIRPKDLQLNWNHPLGQGSFGTVFPGVLTRFTTPAAIELLNRRVDTVRSSLFGEPAKVRRVDVAVKIMNTGSSVDDVREFLSEAAFMKSFPCPHAVRMLGIIYPNFSWTEPPALVMELMSLGDLASYLRHRLSNDAFAEASVHPQFAVNWSAQIADGMVYLADHQLVHRDLAARNCLVDSGLTVKIADFGLARFLDGSEYYRKHGQARLPIRWMSPEALSSAYFTLKSDVWSYGVVLWEIVTYAGLPYSGLSHEQVIQHVVNGGQLDLGDWPSQLPSALLSIMKQCWHFHAEDRPSFASILQNLEPYVSNEFRLVSYFHTSRTPDAPNSVTVEDCT</sequence>
<dbReference type="GO" id="GO:0043235">
    <property type="term" value="C:receptor complex"/>
    <property type="evidence" value="ECO:0007669"/>
    <property type="project" value="TreeGrafter"/>
</dbReference>
<dbReference type="InterPro" id="IPR003961">
    <property type="entry name" value="FN3_dom"/>
</dbReference>
<feature type="transmembrane region" description="Helical" evidence="20">
    <location>
        <begin position="1065"/>
        <end position="1088"/>
    </location>
</feature>
<evidence type="ECO:0000256" key="4">
    <source>
        <dbReference type="ARBA" id="ARBA00022679"/>
    </source>
</evidence>
<keyword evidence="10" id="KW-0547">Nucleotide-binding</keyword>
<dbReference type="InterPro" id="IPR036941">
    <property type="entry name" value="Rcpt_L-dom_sf"/>
</dbReference>
<keyword evidence="18" id="KW-0464">Manganese</keyword>
<dbReference type="Pfam" id="PF01030">
    <property type="entry name" value="Recep_L_domain"/>
    <property type="match status" value="2"/>
</dbReference>
<dbReference type="GO" id="GO:0005886">
    <property type="term" value="C:plasma membrane"/>
    <property type="evidence" value="ECO:0007669"/>
    <property type="project" value="TreeGrafter"/>
</dbReference>
<keyword evidence="17" id="KW-0325">Glycoprotein</keyword>
<evidence type="ECO:0000256" key="17">
    <source>
        <dbReference type="ARBA" id="ARBA00023180"/>
    </source>
</evidence>
<keyword evidence="4" id="KW-0808">Transferase</keyword>
<dbReference type="Gene3D" id="2.60.40.10">
    <property type="entry name" value="Immunoglobulins"/>
    <property type="match status" value="2"/>
</dbReference>
<dbReference type="InterPro" id="IPR000494">
    <property type="entry name" value="Rcpt_L-dom"/>
</dbReference>
<dbReference type="GO" id="GO:0004714">
    <property type="term" value="F:transmembrane receptor protein tyrosine kinase activity"/>
    <property type="evidence" value="ECO:0007669"/>
    <property type="project" value="UniProtKB-EC"/>
</dbReference>
<dbReference type="InterPro" id="IPR009030">
    <property type="entry name" value="Growth_fac_rcpt_cys_sf"/>
</dbReference>
<dbReference type="PRINTS" id="PR00109">
    <property type="entry name" value="TYRKINASE"/>
</dbReference>
<evidence type="ECO:0000259" key="22">
    <source>
        <dbReference type="PROSITE" id="PS50011"/>
    </source>
</evidence>
<dbReference type="SUPFAM" id="SSF49265">
    <property type="entry name" value="Fibronectin type III"/>
    <property type="match status" value="2"/>
</dbReference>
<dbReference type="InterPro" id="IPR011009">
    <property type="entry name" value="Kinase-like_dom_sf"/>
</dbReference>
<evidence type="ECO:0000313" key="23">
    <source>
        <dbReference type="EMBL" id="KAF5401019.1"/>
    </source>
</evidence>
<proteinExistence type="predicted"/>
<dbReference type="PROSITE" id="PS00109">
    <property type="entry name" value="PROTEIN_KINASE_TYR"/>
    <property type="match status" value="1"/>
</dbReference>
<comment type="catalytic activity">
    <reaction evidence="19">
        <text>L-tyrosyl-[protein] + ATP = O-phospho-L-tyrosyl-[protein] + ADP + H(+)</text>
        <dbReference type="Rhea" id="RHEA:10596"/>
        <dbReference type="Rhea" id="RHEA-COMP:10136"/>
        <dbReference type="Rhea" id="RHEA-COMP:20101"/>
        <dbReference type="ChEBI" id="CHEBI:15378"/>
        <dbReference type="ChEBI" id="CHEBI:30616"/>
        <dbReference type="ChEBI" id="CHEBI:46858"/>
        <dbReference type="ChEBI" id="CHEBI:61978"/>
        <dbReference type="ChEBI" id="CHEBI:456216"/>
        <dbReference type="EC" id="2.7.10.1"/>
    </reaction>
</comment>
<keyword evidence="13 20" id="KW-1133">Transmembrane helix</keyword>
<evidence type="ECO:0000313" key="24">
    <source>
        <dbReference type="Proteomes" id="UP000748531"/>
    </source>
</evidence>
<keyword evidence="3" id="KW-0597">Phosphoprotein</keyword>
<dbReference type="Gene3D" id="2.10.220.10">
    <property type="entry name" value="Hormone Receptor, Insulin-like Growth Factor Receptor 1, Chain A, domain 2"/>
    <property type="match status" value="1"/>
</dbReference>
<comment type="caution">
    <text evidence="23">The sequence shown here is derived from an EMBL/GenBank/DDBJ whole genome shotgun (WGS) entry which is preliminary data.</text>
</comment>
<feature type="domain" description="Protein kinase" evidence="22">
    <location>
        <begin position="1122"/>
        <end position="1421"/>
    </location>
</feature>
<dbReference type="InterPro" id="IPR000719">
    <property type="entry name" value="Prot_kinase_dom"/>
</dbReference>
<dbReference type="EC" id="2.7.10.1" evidence="2"/>
<keyword evidence="16 23" id="KW-0675">Receptor</keyword>
<evidence type="ECO:0000256" key="3">
    <source>
        <dbReference type="ARBA" id="ARBA00022553"/>
    </source>
</evidence>
<keyword evidence="7" id="KW-0479">Metal-binding</keyword>
<dbReference type="CDD" id="cd00064">
    <property type="entry name" value="FU"/>
    <property type="match status" value="1"/>
</dbReference>
<dbReference type="SUPFAM" id="SSF52058">
    <property type="entry name" value="L domain-like"/>
    <property type="match status" value="2"/>
</dbReference>
<evidence type="ECO:0000256" key="12">
    <source>
        <dbReference type="ARBA" id="ARBA00022840"/>
    </source>
</evidence>
<dbReference type="Gene3D" id="3.30.200.20">
    <property type="entry name" value="Phosphorylase Kinase, domain 1"/>
    <property type="match status" value="1"/>
</dbReference>
<evidence type="ECO:0000256" key="9">
    <source>
        <dbReference type="ARBA" id="ARBA00022737"/>
    </source>
</evidence>
<evidence type="ECO:0000256" key="16">
    <source>
        <dbReference type="ARBA" id="ARBA00023170"/>
    </source>
</evidence>
<evidence type="ECO:0000256" key="14">
    <source>
        <dbReference type="ARBA" id="ARBA00023136"/>
    </source>
</evidence>
<evidence type="ECO:0000256" key="10">
    <source>
        <dbReference type="ARBA" id="ARBA00022741"/>
    </source>
</evidence>
<keyword evidence="11 23" id="KW-0418">Kinase</keyword>
<dbReference type="InterPro" id="IPR006211">
    <property type="entry name" value="Furin-like_Cys-rich_dom"/>
</dbReference>
<dbReference type="Gene3D" id="3.80.20.20">
    <property type="entry name" value="Receptor L-domain"/>
    <property type="match status" value="2"/>
</dbReference>
<dbReference type="Proteomes" id="UP000748531">
    <property type="component" value="Unassembled WGS sequence"/>
</dbReference>
<evidence type="ECO:0000256" key="19">
    <source>
        <dbReference type="ARBA" id="ARBA00051243"/>
    </source>
</evidence>
<dbReference type="Gene3D" id="1.10.510.10">
    <property type="entry name" value="Transferase(Phosphotransferase) domain 1"/>
    <property type="match status" value="1"/>
</dbReference>
<dbReference type="InterPro" id="IPR036116">
    <property type="entry name" value="FN3_sf"/>
</dbReference>
<keyword evidence="12" id="KW-0067">ATP-binding</keyword>
<dbReference type="EMBL" id="LUCH01002758">
    <property type="protein sequence ID" value="KAF5401019.1"/>
    <property type="molecule type" value="Genomic_DNA"/>
</dbReference>
<evidence type="ECO:0000256" key="21">
    <source>
        <dbReference type="SAM" id="SignalP"/>
    </source>
</evidence>
<dbReference type="GO" id="GO:0046872">
    <property type="term" value="F:metal ion binding"/>
    <property type="evidence" value="ECO:0007669"/>
    <property type="project" value="UniProtKB-KW"/>
</dbReference>
<evidence type="ECO:0000256" key="11">
    <source>
        <dbReference type="ARBA" id="ARBA00022777"/>
    </source>
</evidence>
<dbReference type="PANTHER" id="PTHR24416">
    <property type="entry name" value="TYROSINE-PROTEIN KINASE RECEPTOR"/>
    <property type="match status" value="1"/>
</dbReference>
<dbReference type="PROSITE" id="PS50011">
    <property type="entry name" value="PROTEIN_KINASE_DOM"/>
    <property type="match status" value="1"/>
</dbReference>
<dbReference type="PANTHER" id="PTHR24416:SF525">
    <property type="entry name" value="INSULIN-LIKE RECEPTOR"/>
    <property type="match status" value="1"/>
</dbReference>
<evidence type="ECO:0000256" key="13">
    <source>
        <dbReference type="ARBA" id="ARBA00022989"/>
    </source>
</evidence>
<dbReference type="InterPro" id="IPR001245">
    <property type="entry name" value="Ser-Thr/Tyr_kinase_cat_dom"/>
</dbReference>
<dbReference type="GO" id="GO:0005524">
    <property type="term" value="F:ATP binding"/>
    <property type="evidence" value="ECO:0007669"/>
    <property type="project" value="UniProtKB-KW"/>
</dbReference>
<organism evidence="23 24">
    <name type="scientific">Paragonimus heterotremus</name>
    <dbReference type="NCBI Taxonomy" id="100268"/>
    <lineage>
        <taxon>Eukaryota</taxon>
        <taxon>Metazoa</taxon>
        <taxon>Spiralia</taxon>
        <taxon>Lophotrochozoa</taxon>
        <taxon>Platyhelminthes</taxon>
        <taxon>Trematoda</taxon>
        <taxon>Digenea</taxon>
        <taxon>Plagiorchiida</taxon>
        <taxon>Troglotremata</taxon>
        <taxon>Troglotrematidae</taxon>
        <taxon>Paragonimus</taxon>
    </lineage>
</organism>
<keyword evidence="24" id="KW-1185">Reference proteome</keyword>
<dbReference type="OrthoDB" id="6262500at2759"/>
<dbReference type="InterPro" id="IPR013783">
    <property type="entry name" value="Ig-like_fold"/>
</dbReference>
<dbReference type="SUPFAM" id="SSF57184">
    <property type="entry name" value="Growth factor receptor domain"/>
    <property type="match status" value="1"/>
</dbReference>
<evidence type="ECO:0000256" key="15">
    <source>
        <dbReference type="ARBA" id="ARBA00023137"/>
    </source>
</evidence>
<dbReference type="SMART" id="SM00219">
    <property type="entry name" value="TyrKc"/>
    <property type="match status" value="1"/>
</dbReference>
<reference evidence="23" key="1">
    <citation type="submission" date="2019-05" db="EMBL/GenBank/DDBJ databases">
        <title>Annotation for the trematode Paragonimus heterotremus.</title>
        <authorList>
            <person name="Choi Y.-J."/>
        </authorList>
    </citation>
    <scope>NUCLEOTIDE SEQUENCE</scope>
    <source>
        <strain evidence="23">LC</strain>
    </source>
</reference>
<dbReference type="Pfam" id="PF07714">
    <property type="entry name" value="PK_Tyr_Ser-Thr"/>
    <property type="match status" value="1"/>
</dbReference>
<dbReference type="GO" id="GO:0007169">
    <property type="term" value="P:cell surface receptor protein tyrosine kinase signaling pathway"/>
    <property type="evidence" value="ECO:0007669"/>
    <property type="project" value="TreeGrafter"/>
</dbReference>
<evidence type="ECO:0000256" key="20">
    <source>
        <dbReference type="SAM" id="Phobius"/>
    </source>
</evidence>
<feature type="signal peptide" evidence="21">
    <location>
        <begin position="1"/>
        <end position="22"/>
    </location>
</feature>
<dbReference type="InterPro" id="IPR020635">
    <property type="entry name" value="Tyr_kinase_cat_dom"/>
</dbReference>
<dbReference type="InterPro" id="IPR006212">
    <property type="entry name" value="Furin_repeat"/>
</dbReference>
<dbReference type="SMART" id="SM00261">
    <property type="entry name" value="FU"/>
    <property type="match status" value="1"/>
</dbReference>
<protein>
    <recommendedName>
        <fullName evidence="2">receptor protein-tyrosine kinase</fullName>
        <ecNumber evidence="2">2.7.10.1</ecNumber>
    </recommendedName>
</protein>
<keyword evidence="15 23" id="KW-0829">Tyrosine-protein kinase</keyword>
<dbReference type="SUPFAM" id="SSF56112">
    <property type="entry name" value="Protein kinase-like (PK-like)"/>
    <property type="match status" value="1"/>
</dbReference>
<evidence type="ECO:0000256" key="7">
    <source>
        <dbReference type="ARBA" id="ARBA00022723"/>
    </source>
</evidence>
<dbReference type="InterPro" id="IPR008266">
    <property type="entry name" value="Tyr_kinase_AS"/>
</dbReference>
<comment type="subcellular location">
    <subcellularLocation>
        <location evidence="1">Membrane</location>
        <topology evidence="1">Single-pass type I membrane protein</topology>
    </subcellularLocation>
</comment>
<accession>A0A8J4WIA8</accession>
<dbReference type="SMART" id="SM00060">
    <property type="entry name" value="FN3"/>
    <property type="match status" value="3"/>
</dbReference>
<keyword evidence="6 20" id="KW-0812">Transmembrane</keyword>
<evidence type="ECO:0000256" key="5">
    <source>
        <dbReference type="ARBA" id="ARBA00022685"/>
    </source>
</evidence>
<dbReference type="Pfam" id="PF00757">
    <property type="entry name" value="Furin-like"/>
    <property type="match status" value="1"/>
</dbReference>
<dbReference type="FunFam" id="1.10.510.10:FF:000554">
    <property type="entry name" value="Predicted protein"/>
    <property type="match status" value="1"/>
</dbReference>
<keyword evidence="8 21" id="KW-0732">Signal</keyword>
<evidence type="ECO:0000256" key="1">
    <source>
        <dbReference type="ARBA" id="ARBA00004479"/>
    </source>
</evidence>